<dbReference type="Proteomes" id="UP000192927">
    <property type="component" value="Unassembled WGS sequence"/>
</dbReference>
<evidence type="ECO:0000256" key="3">
    <source>
        <dbReference type="ARBA" id="ARBA00023295"/>
    </source>
</evidence>
<dbReference type="PANTHER" id="PTHR12304:SF4">
    <property type="entry name" value="URIDINE NUCLEOSIDASE"/>
    <property type="match status" value="1"/>
</dbReference>
<evidence type="ECO:0000256" key="2">
    <source>
        <dbReference type="ARBA" id="ARBA00022801"/>
    </source>
</evidence>
<dbReference type="InterPro" id="IPR001910">
    <property type="entry name" value="Inosine/uridine_hydrolase_dom"/>
</dbReference>
<keyword evidence="2" id="KW-0378">Hydrolase</keyword>
<dbReference type="AlphaFoldDB" id="A0A1W5D2F3"/>
<comment type="similarity">
    <text evidence="1">Belongs to the IUNH family.</text>
</comment>
<keyword evidence="7" id="KW-1185">Reference proteome</keyword>
<protein>
    <submittedName>
        <fullName evidence="6">Uridine nucleosidase</fullName>
    </submittedName>
</protein>
<dbReference type="InterPro" id="IPR023186">
    <property type="entry name" value="IUNH"/>
</dbReference>
<organism evidence="6 7">
    <name type="scientific">Lasallia pustulata</name>
    <dbReference type="NCBI Taxonomy" id="136370"/>
    <lineage>
        <taxon>Eukaryota</taxon>
        <taxon>Fungi</taxon>
        <taxon>Dikarya</taxon>
        <taxon>Ascomycota</taxon>
        <taxon>Pezizomycotina</taxon>
        <taxon>Lecanoromycetes</taxon>
        <taxon>OSLEUM clade</taxon>
        <taxon>Umbilicariomycetidae</taxon>
        <taxon>Umbilicariales</taxon>
        <taxon>Umbilicariaceae</taxon>
        <taxon>Lasallia</taxon>
    </lineage>
</organism>
<dbReference type="PANTHER" id="PTHR12304">
    <property type="entry name" value="INOSINE-URIDINE PREFERRING NUCLEOSIDE HYDROLASE"/>
    <property type="match status" value="1"/>
</dbReference>
<feature type="region of interest" description="Disordered" evidence="4">
    <location>
        <begin position="187"/>
        <end position="210"/>
    </location>
</feature>
<keyword evidence="3" id="KW-0326">Glycosidase</keyword>
<dbReference type="InterPro" id="IPR036452">
    <property type="entry name" value="Ribo_hydro-like"/>
</dbReference>
<dbReference type="GO" id="GO:0008477">
    <property type="term" value="F:purine nucleosidase activity"/>
    <property type="evidence" value="ECO:0007669"/>
    <property type="project" value="TreeGrafter"/>
</dbReference>
<evidence type="ECO:0000313" key="6">
    <source>
        <dbReference type="EMBL" id="SLM37266.1"/>
    </source>
</evidence>
<dbReference type="SUPFAM" id="SSF53590">
    <property type="entry name" value="Nucleoside hydrolase"/>
    <property type="match status" value="1"/>
</dbReference>
<evidence type="ECO:0000256" key="1">
    <source>
        <dbReference type="ARBA" id="ARBA00009176"/>
    </source>
</evidence>
<dbReference type="GO" id="GO:0006152">
    <property type="term" value="P:purine nucleoside catabolic process"/>
    <property type="evidence" value="ECO:0007669"/>
    <property type="project" value="TreeGrafter"/>
</dbReference>
<dbReference type="EMBL" id="FWEW01001482">
    <property type="protein sequence ID" value="SLM37266.1"/>
    <property type="molecule type" value="Genomic_DNA"/>
</dbReference>
<sequence length="210" mass="21407">MGDAAGTSKPKIPDAFAILPAAHHPNLNLLGISTVHGNASLERTTINAGRVLTAIGKADIPVYPGAAKPFCRKAVHAPDIHGTSGLDGTNLLHPPASPPITDTNAVLAIRSALTAQPANTAWLVATGALTNIALLFATFPSLTSHIKGLSIMGGAVGGNFTTVPLGHIAGQGPQIGNTTPGAEFNMYYDPKAGAPSSPTRFPHPKPRSSP</sequence>
<evidence type="ECO:0000256" key="4">
    <source>
        <dbReference type="SAM" id="MobiDB-lite"/>
    </source>
</evidence>
<proteinExistence type="inferred from homology"/>
<feature type="domain" description="Inosine/uridine-preferring nucleoside hydrolase" evidence="5">
    <location>
        <begin position="12"/>
        <end position="192"/>
    </location>
</feature>
<evidence type="ECO:0000259" key="5">
    <source>
        <dbReference type="Pfam" id="PF01156"/>
    </source>
</evidence>
<name>A0A1W5D2F3_9LECA</name>
<dbReference type="GO" id="GO:0005829">
    <property type="term" value="C:cytosol"/>
    <property type="evidence" value="ECO:0007669"/>
    <property type="project" value="TreeGrafter"/>
</dbReference>
<reference evidence="7" key="1">
    <citation type="submission" date="2017-03" db="EMBL/GenBank/DDBJ databases">
        <authorList>
            <person name="Sharma R."/>
            <person name="Thines M."/>
        </authorList>
    </citation>
    <scope>NUCLEOTIDE SEQUENCE [LARGE SCALE GENOMIC DNA]</scope>
</reference>
<dbReference type="Gene3D" id="3.90.245.10">
    <property type="entry name" value="Ribonucleoside hydrolase-like"/>
    <property type="match status" value="1"/>
</dbReference>
<accession>A0A1W5D2F3</accession>
<evidence type="ECO:0000313" key="7">
    <source>
        <dbReference type="Proteomes" id="UP000192927"/>
    </source>
</evidence>
<dbReference type="Pfam" id="PF01156">
    <property type="entry name" value="IU_nuc_hydro"/>
    <property type="match status" value="1"/>
</dbReference>